<dbReference type="PANTHER" id="PTHR30160">
    <property type="entry name" value="TETRAACYLDISACCHARIDE 4'-KINASE-RELATED"/>
    <property type="match status" value="1"/>
</dbReference>
<dbReference type="AlphaFoldDB" id="A0A1H4JP76"/>
<accession>A0A1H4JP76</accession>
<dbReference type="GO" id="GO:0008713">
    <property type="term" value="F:ADP-heptose-lipopolysaccharide heptosyltransferase activity"/>
    <property type="evidence" value="ECO:0007669"/>
    <property type="project" value="TreeGrafter"/>
</dbReference>
<reference evidence="4" key="1">
    <citation type="submission" date="2016-10" db="EMBL/GenBank/DDBJ databases">
        <authorList>
            <person name="Varghese N."/>
            <person name="Submissions S."/>
        </authorList>
    </citation>
    <scope>NUCLEOTIDE SEQUENCE [LARGE SCALE GENOMIC DNA]</scope>
    <source>
        <strain evidence="4">DSM 44544</strain>
    </source>
</reference>
<evidence type="ECO:0000256" key="1">
    <source>
        <dbReference type="ARBA" id="ARBA00022676"/>
    </source>
</evidence>
<protein>
    <submittedName>
        <fullName evidence="3">Heptosyltransferase-2</fullName>
    </submittedName>
</protein>
<dbReference type="Pfam" id="PF01075">
    <property type="entry name" value="Glyco_transf_9"/>
    <property type="match status" value="1"/>
</dbReference>
<keyword evidence="4" id="KW-1185">Reference proteome</keyword>
<dbReference type="InterPro" id="IPR051199">
    <property type="entry name" value="LPS_LOS_Heptosyltrfase"/>
</dbReference>
<dbReference type="EMBL" id="FNSO01000003">
    <property type="protein sequence ID" value="SEB47696.1"/>
    <property type="molecule type" value="Genomic_DNA"/>
</dbReference>
<sequence>MIPKRIPARGLFLGPVHTMNTFVIRPDCRDFVGGMPCRHSRPCHGCPHHDPVNYRVLIVMLGLLGDMLIASPLPARIRAERPGAHITWLVDEACAPILRMNPYVDEVLIHDWEAAAQLPSRRFDAVYSFERTPSAAALVDRIDAGHKAGLAFGGPQHSLYPMGEAAVQFFRQNTWNDYRTITNTQTWTELYFAVAGYEYAGEPYVLHVPEAAQRRAEGLLGERTGPRICLNLGGSLPTKLWPERYWAELANALLDQDAQLALLGGPTDRDACEALVRHLRMRGADETRVAYAPLSLEESAALPGLVDTVVTGDSFGFHLALAHEKPTVLLLGPSNGAEVIPKHVEHVTALRSTLPCSPCAHQVACGGVGGCMDTIDPSAVIKATLDHLTTA</sequence>
<dbReference type="STRING" id="208445.SAMN04489727_2054"/>
<keyword evidence="2 3" id="KW-0808">Transferase</keyword>
<dbReference type="SUPFAM" id="SSF53756">
    <property type="entry name" value="UDP-Glycosyltransferase/glycogen phosphorylase"/>
    <property type="match status" value="1"/>
</dbReference>
<name>A0A1H4JP76_9PSEU</name>
<dbReference type="CDD" id="cd03789">
    <property type="entry name" value="GT9_LPS_heptosyltransferase"/>
    <property type="match status" value="1"/>
</dbReference>
<dbReference type="Gene3D" id="3.40.50.2000">
    <property type="entry name" value="Glycogen Phosphorylase B"/>
    <property type="match status" value="2"/>
</dbReference>
<dbReference type="PANTHER" id="PTHR30160:SF19">
    <property type="entry name" value="LIPOPOLYSACCHARIDE HEPTOSYLTRANSFERASE 1"/>
    <property type="match status" value="1"/>
</dbReference>
<dbReference type="GO" id="GO:0005829">
    <property type="term" value="C:cytosol"/>
    <property type="evidence" value="ECO:0007669"/>
    <property type="project" value="TreeGrafter"/>
</dbReference>
<evidence type="ECO:0000313" key="4">
    <source>
        <dbReference type="Proteomes" id="UP000199622"/>
    </source>
</evidence>
<evidence type="ECO:0000256" key="2">
    <source>
        <dbReference type="ARBA" id="ARBA00022679"/>
    </source>
</evidence>
<organism evidence="3 4">
    <name type="scientific">Amycolatopsis tolypomycina</name>
    <dbReference type="NCBI Taxonomy" id="208445"/>
    <lineage>
        <taxon>Bacteria</taxon>
        <taxon>Bacillati</taxon>
        <taxon>Actinomycetota</taxon>
        <taxon>Actinomycetes</taxon>
        <taxon>Pseudonocardiales</taxon>
        <taxon>Pseudonocardiaceae</taxon>
        <taxon>Amycolatopsis</taxon>
    </lineage>
</organism>
<dbReference type="Proteomes" id="UP000199622">
    <property type="component" value="Unassembled WGS sequence"/>
</dbReference>
<keyword evidence="1" id="KW-0328">Glycosyltransferase</keyword>
<dbReference type="GO" id="GO:0009244">
    <property type="term" value="P:lipopolysaccharide core region biosynthetic process"/>
    <property type="evidence" value="ECO:0007669"/>
    <property type="project" value="TreeGrafter"/>
</dbReference>
<proteinExistence type="predicted"/>
<gene>
    <name evidence="3" type="ORF">SAMN04489727_2054</name>
</gene>
<dbReference type="InterPro" id="IPR002201">
    <property type="entry name" value="Glyco_trans_9"/>
</dbReference>
<evidence type="ECO:0000313" key="3">
    <source>
        <dbReference type="EMBL" id="SEB47696.1"/>
    </source>
</evidence>